<feature type="region of interest" description="Disordered" evidence="1">
    <location>
        <begin position="175"/>
        <end position="204"/>
    </location>
</feature>
<feature type="region of interest" description="Disordered" evidence="1">
    <location>
        <begin position="280"/>
        <end position="387"/>
    </location>
</feature>
<dbReference type="Proteomes" id="UP000193920">
    <property type="component" value="Unassembled WGS sequence"/>
</dbReference>
<feature type="compositionally biased region" description="Basic and acidic residues" evidence="1">
    <location>
        <begin position="73"/>
        <end position="86"/>
    </location>
</feature>
<gene>
    <name evidence="3" type="ORF">LY90DRAFT_668674</name>
</gene>
<dbReference type="InterPro" id="IPR053800">
    <property type="entry name" value="Thc1_RRM"/>
</dbReference>
<evidence type="ECO:0000313" key="4">
    <source>
        <dbReference type="Proteomes" id="UP000193920"/>
    </source>
</evidence>
<feature type="compositionally biased region" description="Low complexity" evidence="1">
    <location>
        <begin position="283"/>
        <end position="295"/>
    </location>
</feature>
<sequence length="415" mass="48981">MSEKNASNPFNNGQTVQKKKSFHHKKSNSNLNRYRKSNSNFKVKPLEQIEAEVGKQKFYSDKIPNSQNNDNHNNPEIEKKEVDIKKNRYHRKKSMNDMKKDDLRSDTVNETIFDITSNNDKPELRKTPSKQIKKKRSKTYINKTEEGQKEDDSDDIKLIDSFLSVLSLKKNEMEKEEEEIENKPQQNKYTPRRQSFSNKSNKPKKEVPIYDDVEIRKVLDCYDFPTSFKTHNLLEIFEEFKGMFRINWINDTRALFVFDTEDHARAALLSKIEETRYTIKPYENPNSDSSSSNSLNDDEDEQEKRKKEQKQFIKQFISTTNTNQATPSTRISQSSQKVQSNQESHDKPVRRQRPVTSDAVARRLIANALGVKPKEKTEEEKEIDRKKFEEARAKRRAERLERQKRLQENSDIFNE</sequence>
<organism evidence="3 4">
    <name type="scientific">Neocallimastix californiae</name>
    <dbReference type="NCBI Taxonomy" id="1754190"/>
    <lineage>
        <taxon>Eukaryota</taxon>
        <taxon>Fungi</taxon>
        <taxon>Fungi incertae sedis</taxon>
        <taxon>Chytridiomycota</taxon>
        <taxon>Chytridiomycota incertae sedis</taxon>
        <taxon>Neocallimastigomycetes</taxon>
        <taxon>Neocallimastigales</taxon>
        <taxon>Neocallimastigaceae</taxon>
        <taxon>Neocallimastix</taxon>
    </lineage>
</organism>
<reference evidence="3 4" key="1">
    <citation type="submission" date="2016-08" db="EMBL/GenBank/DDBJ databases">
        <title>A Parts List for Fungal Cellulosomes Revealed by Comparative Genomics.</title>
        <authorList>
            <consortium name="DOE Joint Genome Institute"/>
            <person name="Haitjema C.H."/>
            <person name="Gilmore S.P."/>
            <person name="Henske J.K."/>
            <person name="Solomon K.V."/>
            <person name="De Groot R."/>
            <person name="Kuo A."/>
            <person name="Mondo S.J."/>
            <person name="Salamov A.A."/>
            <person name="Labutti K."/>
            <person name="Zhao Z."/>
            <person name="Chiniquy J."/>
            <person name="Barry K."/>
            <person name="Brewer H.M."/>
            <person name="Purvine S.O."/>
            <person name="Wright A.T."/>
            <person name="Boxma B."/>
            <person name="Van Alen T."/>
            <person name="Hackstein J.H."/>
            <person name="Baker S.E."/>
            <person name="Grigoriev I.V."/>
            <person name="O'Malley M.A."/>
        </authorList>
    </citation>
    <scope>NUCLEOTIDE SEQUENCE [LARGE SCALE GENOMIC DNA]</scope>
    <source>
        <strain evidence="3 4">G1</strain>
    </source>
</reference>
<evidence type="ECO:0000256" key="1">
    <source>
        <dbReference type="SAM" id="MobiDB-lite"/>
    </source>
</evidence>
<dbReference type="OrthoDB" id="5418203at2759"/>
<feature type="compositionally biased region" description="Basic residues" evidence="1">
    <location>
        <begin position="127"/>
        <end position="138"/>
    </location>
</feature>
<evidence type="ECO:0000259" key="2">
    <source>
        <dbReference type="Pfam" id="PF22877"/>
    </source>
</evidence>
<dbReference type="Pfam" id="PF22877">
    <property type="entry name" value="RRM_Thc1"/>
    <property type="match status" value="1"/>
</dbReference>
<dbReference type="EMBL" id="MCOG01000061">
    <property type="protein sequence ID" value="ORY60473.1"/>
    <property type="molecule type" value="Genomic_DNA"/>
</dbReference>
<dbReference type="AlphaFoldDB" id="A0A1Y2DMF8"/>
<feature type="region of interest" description="Disordered" evidence="1">
    <location>
        <begin position="1"/>
        <end position="153"/>
    </location>
</feature>
<feature type="compositionally biased region" description="Polar residues" evidence="1">
    <location>
        <begin position="108"/>
        <end position="119"/>
    </location>
</feature>
<feature type="compositionally biased region" description="Basic and acidic residues" evidence="1">
    <location>
        <begin position="44"/>
        <end position="60"/>
    </location>
</feature>
<feature type="compositionally biased region" description="Basic and acidic residues" evidence="1">
    <location>
        <begin position="372"/>
        <end position="387"/>
    </location>
</feature>
<dbReference type="InterPro" id="IPR012677">
    <property type="entry name" value="Nucleotide-bd_a/b_plait_sf"/>
</dbReference>
<accession>A0A1Y2DMF8</accession>
<evidence type="ECO:0000313" key="3">
    <source>
        <dbReference type="EMBL" id="ORY60473.1"/>
    </source>
</evidence>
<keyword evidence="4" id="KW-1185">Reference proteome</keyword>
<feature type="compositionally biased region" description="Basic residues" evidence="1">
    <location>
        <begin position="17"/>
        <end position="27"/>
    </location>
</feature>
<feature type="compositionally biased region" description="Basic and acidic residues" evidence="1">
    <location>
        <begin position="302"/>
        <end position="311"/>
    </location>
</feature>
<dbReference type="PANTHER" id="PTHR21678:SF0">
    <property type="entry name" value="C3H1-TYPE DOMAIN-CONTAINING PROTEIN"/>
    <property type="match status" value="1"/>
</dbReference>
<protein>
    <recommendedName>
        <fullName evidence="2">Thc1 RRM domain-containing protein</fullName>
    </recommendedName>
</protein>
<name>A0A1Y2DMF8_9FUNG</name>
<proteinExistence type="predicted"/>
<comment type="caution">
    <text evidence="3">The sequence shown here is derived from an EMBL/GenBank/DDBJ whole genome shotgun (WGS) entry which is preliminary data.</text>
</comment>
<feature type="compositionally biased region" description="Polar residues" evidence="1">
    <location>
        <begin position="1"/>
        <end position="16"/>
    </location>
</feature>
<feature type="compositionally biased region" description="Polar residues" evidence="1">
    <location>
        <begin position="316"/>
        <end position="342"/>
    </location>
</feature>
<feature type="compositionally biased region" description="Basic and acidic residues" evidence="1">
    <location>
        <begin position="94"/>
        <end position="107"/>
    </location>
</feature>
<dbReference type="GO" id="GO:0003676">
    <property type="term" value="F:nucleic acid binding"/>
    <property type="evidence" value="ECO:0007669"/>
    <property type="project" value="InterPro"/>
</dbReference>
<dbReference type="InterPro" id="IPR039884">
    <property type="entry name" value="R3HC1/R3HCL"/>
</dbReference>
<dbReference type="SUPFAM" id="SSF54928">
    <property type="entry name" value="RNA-binding domain, RBD"/>
    <property type="match status" value="1"/>
</dbReference>
<feature type="compositionally biased region" description="Polar residues" evidence="1">
    <location>
        <begin position="184"/>
        <end position="200"/>
    </location>
</feature>
<dbReference type="PANTHER" id="PTHR21678">
    <property type="entry name" value="GROWTH INHIBITION AND DIFFERENTIATION RELATED PROTEIN 88"/>
    <property type="match status" value="1"/>
</dbReference>
<dbReference type="Gene3D" id="3.30.70.330">
    <property type="match status" value="1"/>
</dbReference>
<dbReference type="InterPro" id="IPR035979">
    <property type="entry name" value="RBD_domain_sf"/>
</dbReference>
<feature type="domain" description="Thc1 RRM" evidence="2">
    <location>
        <begin position="219"/>
        <end position="286"/>
    </location>
</feature>